<proteinExistence type="predicted"/>
<name>A0A3M7T8A4_BRAPC</name>
<reference evidence="1 2" key="1">
    <citation type="journal article" date="2018" name="Sci. Rep.">
        <title>Genomic signatures of local adaptation to the degree of environmental predictability in rotifers.</title>
        <authorList>
            <person name="Franch-Gras L."/>
            <person name="Hahn C."/>
            <person name="Garcia-Roger E.M."/>
            <person name="Carmona M.J."/>
            <person name="Serra M."/>
            <person name="Gomez A."/>
        </authorList>
    </citation>
    <scope>NUCLEOTIDE SEQUENCE [LARGE SCALE GENOMIC DNA]</scope>
    <source>
        <strain evidence="1">HYR1</strain>
    </source>
</reference>
<dbReference type="Proteomes" id="UP000276133">
    <property type="component" value="Unassembled WGS sequence"/>
</dbReference>
<organism evidence="1 2">
    <name type="scientific">Brachionus plicatilis</name>
    <name type="common">Marine rotifer</name>
    <name type="synonym">Brachionus muelleri</name>
    <dbReference type="NCBI Taxonomy" id="10195"/>
    <lineage>
        <taxon>Eukaryota</taxon>
        <taxon>Metazoa</taxon>
        <taxon>Spiralia</taxon>
        <taxon>Gnathifera</taxon>
        <taxon>Rotifera</taxon>
        <taxon>Eurotatoria</taxon>
        <taxon>Monogononta</taxon>
        <taxon>Pseudotrocha</taxon>
        <taxon>Ploima</taxon>
        <taxon>Brachionidae</taxon>
        <taxon>Brachionus</taxon>
    </lineage>
</organism>
<dbReference type="EMBL" id="REGN01000157">
    <property type="protein sequence ID" value="RNA44078.1"/>
    <property type="molecule type" value="Genomic_DNA"/>
</dbReference>
<comment type="caution">
    <text evidence="1">The sequence shown here is derived from an EMBL/GenBank/DDBJ whole genome shotgun (WGS) entry which is preliminary data.</text>
</comment>
<dbReference type="AlphaFoldDB" id="A0A3M7T8A4"/>
<evidence type="ECO:0000313" key="1">
    <source>
        <dbReference type="EMBL" id="RNA44078.1"/>
    </source>
</evidence>
<keyword evidence="2" id="KW-1185">Reference proteome</keyword>
<sequence>MSCSPSCRCGIPILPLSSKNVLCNFWSIHRLHIAYDHNSKKINRSSIFEMVVQTGHAIHLCDYDQLLPCTVCNFHGGPCIQQHVVRTHPLLVPFCNAGN</sequence>
<evidence type="ECO:0000313" key="2">
    <source>
        <dbReference type="Proteomes" id="UP000276133"/>
    </source>
</evidence>
<gene>
    <name evidence="1" type="ORF">BpHYR1_042629</name>
</gene>
<accession>A0A3M7T8A4</accession>
<protein>
    <submittedName>
        <fullName evidence="1">Uncharacterized protein</fullName>
    </submittedName>
</protein>